<dbReference type="InterPro" id="IPR036038">
    <property type="entry name" value="Aminotransferase-like"/>
</dbReference>
<sequence>MTAVPAPSPVLVLVPGVAGTSAPGEEPFVLADPAAPQLLVTDLGIVRGEGAFETIGVFDGRPMALAEHLARLQRTADMEDMGALDLGVLERAVHAAIAAHEAVGEMLVRIFVTPGPEAGAPGAARPTAWIHAKASPDYSAPRRGIRVVALDRGIPTTAPATSPWLLAGAKSLSYAVNMAGLREAERRGAQDVLFVSSEGYALEGPTSTLLVRRGDTFTTTPVEAGVLPGTSLGTVFAALRAEGCVCTEELLTPAQIVAADGAWLIASGRLAAPITHLDDVPLTVDHALSERLSDLISGRA</sequence>
<comment type="similarity">
    <text evidence="1">Belongs to the class-IV pyridoxal-phosphate-dependent aminotransferase family.</text>
</comment>
<name>A0ABY6G3W3_9MICO</name>
<dbReference type="InterPro" id="IPR001544">
    <property type="entry name" value="Aminotrans_IV"/>
</dbReference>
<dbReference type="PANTHER" id="PTHR42743">
    <property type="entry name" value="AMINO-ACID AMINOTRANSFERASE"/>
    <property type="match status" value="1"/>
</dbReference>
<dbReference type="InterPro" id="IPR043131">
    <property type="entry name" value="BCAT-like_N"/>
</dbReference>
<reference evidence="2" key="1">
    <citation type="submission" date="2022-10" db="EMBL/GenBank/DDBJ databases">
        <title>Whole-Genome Sequencing of Brachybacterium huguangmaarense BRM-3, Isolated from Betula schmidtii.</title>
        <authorList>
            <person name="Haam D."/>
        </authorList>
    </citation>
    <scope>NUCLEOTIDE SEQUENCE</scope>
    <source>
        <strain evidence="2">BRM-3</strain>
    </source>
</reference>
<dbReference type="InterPro" id="IPR043132">
    <property type="entry name" value="BCAT-like_C"/>
</dbReference>
<keyword evidence="2" id="KW-0808">Transferase</keyword>
<dbReference type="Gene3D" id="3.20.10.10">
    <property type="entry name" value="D-amino Acid Aminotransferase, subunit A, domain 2"/>
    <property type="match status" value="1"/>
</dbReference>
<dbReference type="Gene3D" id="3.30.470.10">
    <property type="match status" value="1"/>
</dbReference>
<dbReference type="GO" id="GO:0008483">
    <property type="term" value="F:transaminase activity"/>
    <property type="evidence" value="ECO:0007669"/>
    <property type="project" value="UniProtKB-KW"/>
</dbReference>
<organism evidence="2 3">
    <name type="scientific">Brachybacterium huguangmaarense</name>
    <dbReference type="NCBI Taxonomy" id="1652028"/>
    <lineage>
        <taxon>Bacteria</taxon>
        <taxon>Bacillati</taxon>
        <taxon>Actinomycetota</taxon>
        <taxon>Actinomycetes</taxon>
        <taxon>Micrococcales</taxon>
        <taxon>Dermabacteraceae</taxon>
        <taxon>Brachybacterium</taxon>
    </lineage>
</organism>
<dbReference type="Proteomes" id="UP001164305">
    <property type="component" value="Chromosome"/>
</dbReference>
<dbReference type="PANTHER" id="PTHR42743:SF11">
    <property type="entry name" value="AMINODEOXYCHORISMATE LYASE"/>
    <property type="match status" value="1"/>
</dbReference>
<accession>A0ABY6G3W3</accession>
<evidence type="ECO:0000313" key="2">
    <source>
        <dbReference type="EMBL" id="UYG17775.1"/>
    </source>
</evidence>
<proteinExistence type="inferred from homology"/>
<dbReference type="RefSeq" id="WP_263594983.1">
    <property type="nucleotide sequence ID" value="NZ_CP107020.1"/>
</dbReference>
<gene>
    <name evidence="2" type="ORF">BRM3_04960</name>
</gene>
<dbReference type="SUPFAM" id="SSF56752">
    <property type="entry name" value="D-aminoacid aminotransferase-like PLP-dependent enzymes"/>
    <property type="match status" value="1"/>
</dbReference>
<keyword evidence="3" id="KW-1185">Reference proteome</keyword>
<keyword evidence="2" id="KW-0032">Aminotransferase</keyword>
<protein>
    <submittedName>
        <fullName evidence="2">Aminotransferase class IV</fullName>
    </submittedName>
</protein>
<evidence type="ECO:0000256" key="1">
    <source>
        <dbReference type="ARBA" id="ARBA00009320"/>
    </source>
</evidence>
<evidence type="ECO:0000313" key="3">
    <source>
        <dbReference type="Proteomes" id="UP001164305"/>
    </source>
</evidence>
<dbReference type="EMBL" id="CP107020">
    <property type="protein sequence ID" value="UYG17775.1"/>
    <property type="molecule type" value="Genomic_DNA"/>
</dbReference>
<dbReference type="InterPro" id="IPR050571">
    <property type="entry name" value="Class-IV_PLP-Dep_Aminotrnsfr"/>
</dbReference>
<dbReference type="Pfam" id="PF01063">
    <property type="entry name" value="Aminotran_4"/>
    <property type="match status" value="1"/>
</dbReference>